<feature type="transmembrane region" description="Helical" evidence="1">
    <location>
        <begin position="192"/>
        <end position="215"/>
    </location>
</feature>
<evidence type="ECO:0000313" key="4">
    <source>
        <dbReference type="Proteomes" id="UP000185655"/>
    </source>
</evidence>
<sequence length="222" mass="24922">MIKTQDGLRKPSIFEVFYYFVLSLLLNAIGNGLTVAANMGSSMWTASAANIALDFNFSISWVLIIYGTSQILINIALTRRFDAPRILGNIIFISLFGPFVGIFKQFFLTLGIPNLPLPLIIIFDLFGICLIAVAISIYQRLNLILHPGDEMTNILRFQYFKGNAKIAQWVNFSIPALIMIILTIIFRQITAVNIGTVFALFFQGTVLGYADIYIFPKLTHRL</sequence>
<feature type="transmembrane region" description="Helical" evidence="1">
    <location>
        <begin position="57"/>
        <end position="77"/>
    </location>
</feature>
<evidence type="ECO:0000313" key="2">
    <source>
        <dbReference type="EMBL" id="PCS04038.1"/>
    </source>
</evidence>
<keyword evidence="1" id="KW-0472">Membrane</keyword>
<feature type="transmembrane region" description="Helical" evidence="1">
    <location>
        <begin position="86"/>
        <end position="107"/>
    </location>
</feature>
<dbReference type="Proteomes" id="UP000185655">
    <property type="component" value="Unassembled WGS sequence"/>
</dbReference>
<dbReference type="Pfam" id="PF19700">
    <property type="entry name" value="DUF6198"/>
    <property type="match status" value="1"/>
</dbReference>
<evidence type="ECO:0000313" key="3">
    <source>
        <dbReference type="EMBL" id="SFZ73325.1"/>
    </source>
</evidence>
<dbReference type="RefSeq" id="WP_031365434.1">
    <property type="nucleotide sequence ID" value="NZ_FPKS01000003.1"/>
</dbReference>
<dbReference type="InterPro" id="IPR038750">
    <property type="entry name" value="YczE/YyaS-like"/>
</dbReference>
<reference evidence="3 4" key="2">
    <citation type="submission" date="2016-11" db="EMBL/GenBank/DDBJ databases">
        <authorList>
            <person name="Jaros S."/>
            <person name="Januszkiewicz K."/>
            <person name="Wedrychowicz H."/>
        </authorList>
    </citation>
    <scope>NUCLEOTIDE SEQUENCE [LARGE SCALE GENOMIC DNA]</scope>
    <source>
        <strain evidence="3 4">DSM 22330</strain>
    </source>
</reference>
<feature type="transmembrane region" description="Helical" evidence="1">
    <location>
        <begin position="119"/>
        <end position="138"/>
    </location>
</feature>
<evidence type="ECO:0000256" key="1">
    <source>
        <dbReference type="SAM" id="Phobius"/>
    </source>
</evidence>
<evidence type="ECO:0000313" key="5">
    <source>
        <dbReference type="Proteomes" id="UP000218979"/>
    </source>
</evidence>
<dbReference type="EMBL" id="JXJT01000006">
    <property type="protein sequence ID" value="PCS04038.1"/>
    <property type="molecule type" value="Genomic_DNA"/>
</dbReference>
<dbReference type="AlphaFoldDB" id="A0A1K2H9M9"/>
<dbReference type="EMBL" id="FPKS01000003">
    <property type="protein sequence ID" value="SFZ73325.1"/>
    <property type="molecule type" value="Genomic_DNA"/>
</dbReference>
<organism evidence="3 4">
    <name type="scientific">Pseudolactococcus chungangensis CAU 28 = DSM 22330</name>
    <dbReference type="NCBI Taxonomy" id="1122154"/>
    <lineage>
        <taxon>Bacteria</taxon>
        <taxon>Bacillati</taxon>
        <taxon>Bacillota</taxon>
        <taxon>Bacilli</taxon>
        <taxon>Lactobacillales</taxon>
        <taxon>Streptococcaceae</taxon>
        <taxon>Pseudolactococcus</taxon>
    </lineage>
</organism>
<name>A0A1K2H9M9_9LACT</name>
<dbReference type="OrthoDB" id="3237813at2"/>
<keyword evidence="1" id="KW-1133">Transmembrane helix</keyword>
<gene>
    <name evidence="2" type="ORF">RR45_GL001857</name>
    <name evidence="3" type="ORF">SAMN02746068_00842</name>
</gene>
<protein>
    <submittedName>
        <fullName evidence="2 3">Membrane protein</fullName>
    </submittedName>
</protein>
<dbReference type="Proteomes" id="UP000218979">
    <property type="component" value="Unassembled WGS sequence"/>
</dbReference>
<feature type="transmembrane region" description="Helical" evidence="1">
    <location>
        <begin position="166"/>
        <end position="186"/>
    </location>
</feature>
<reference evidence="2 5" key="1">
    <citation type="submission" date="2014-12" db="EMBL/GenBank/DDBJ databases">
        <title>Draft genome sequences of 10 type strains of Lactococcus.</title>
        <authorList>
            <person name="Sun Z."/>
            <person name="Zhong Z."/>
            <person name="Liu W."/>
            <person name="Zhang W."/>
            <person name="Zhang H."/>
        </authorList>
    </citation>
    <scope>NUCLEOTIDE SEQUENCE [LARGE SCALE GENOMIC DNA]</scope>
    <source>
        <strain evidence="2 5">DSM 22330</strain>
    </source>
</reference>
<accession>A0A1K2H9M9</accession>
<feature type="transmembrane region" description="Helical" evidence="1">
    <location>
        <begin position="16"/>
        <end position="37"/>
    </location>
</feature>
<keyword evidence="1" id="KW-0812">Transmembrane</keyword>
<keyword evidence="5" id="KW-1185">Reference proteome</keyword>
<dbReference type="STRING" id="1122154.SAMN02746068_00842"/>
<proteinExistence type="predicted"/>